<sequence length="365" mass="39331">SNTNPGYATAPMAVWVVSKNIVADNTKVFDAANLNSAPYSLYLVTVMSAEPFTIRTKTDGPMVMLSTLTGFDAIANENDDCTNVVVKMDDGALSDVQAVVQSPLITFFYDDREDTTMTSLSAHVGKDTTLDFSGISFFASPGYIGCKDQKTFRSSLYDATTSVTYASLTRSYDVAVSSILATDADHGVKITDWTGSETYTWNDPRSYTFTQTSNLEISWTRNEANLDEAFLVTVTPSNEHIHTTIGPDATTGVTTGAPLERTTTDSITPEITTTQDVDDRTDTVPEATTTGSEPDDHITEEPSHSTTQKPDGNTDEASNHTTTNSDTDDHTDEEPMSSTTQGSDDRTDDVPEHTTANSGAGGYTN</sequence>
<gene>
    <name evidence="2" type="ORF">PENTCL1PPCAC_21178</name>
</gene>
<feature type="region of interest" description="Disordered" evidence="1">
    <location>
        <begin position="241"/>
        <end position="365"/>
    </location>
</feature>
<dbReference type="AlphaFoldDB" id="A0AAV5TY48"/>
<feature type="non-terminal residue" evidence="2">
    <location>
        <position position="1"/>
    </location>
</feature>
<name>A0AAV5TY48_9BILA</name>
<feature type="compositionally biased region" description="Basic and acidic residues" evidence="1">
    <location>
        <begin position="343"/>
        <end position="352"/>
    </location>
</feature>
<dbReference type="EMBL" id="BTSX01000005">
    <property type="protein sequence ID" value="GMS99003.1"/>
    <property type="molecule type" value="Genomic_DNA"/>
</dbReference>
<feature type="compositionally biased region" description="Low complexity" evidence="1">
    <location>
        <begin position="264"/>
        <end position="275"/>
    </location>
</feature>
<accession>A0AAV5TY48</accession>
<keyword evidence="3" id="KW-1185">Reference proteome</keyword>
<dbReference type="Proteomes" id="UP001432027">
    <property type="component" value="Unassembled WGS sequence"/>
</dbReference>
<protein>
    <submittedName>
        <fullName evidence="2">Uncharacterized protein</fullName>
    </submittedName>
</protein>
<comment type="caution">
    <text evidence="2">The sequence shown here is derived from an EMBL/GenBank/DDBJ whole genome shotgun (WGS) entry which is preliminary data.</text>
</comment>
<proteinExistence type="predicted"/>
<evidence type="ECO:0000313" key="2">
    <source>
        <dbReference type="EMBL" id="GMS99003.1"/>
    </source>
</evidence>
<evidence type="ECO:0000313" key="3">
    <source>
        <dbReference type="Proteomes" id="UP001432027"/>
    </source>
</evidence>
<evidence type="ECO:0000256" key="1">
    <source>
        <dbReference type="SAM" id="MobiDB-lite"/>
    </source>
</evidence>
<reference evidence="2" key="1">
    <citation type="submission" date="2023-10" db="EMBL/GenBank/DDBJ databases">
        <title>Genome assembly of Pristionchus species.</title>
        <authorList>
            <person name="Yoshida K."/>
            <person name="Sommer R.J."/>
        </authorList>
    </citation>
    <scope>NUCLEOTIDE SEQUENCE</scope>
    <source>
        <strain evidence="2">RS0144</strain>
    </source>
</reference>
<organism evidence="2 3">
    <name type="scientific">Pristionchus entomophagus</name>
    <dbReference type="NCBI Taxonomy" id="358040"/>
    <lineage>
        <taxon>Eukaryota</taxon>
        <taxon>Metazoa</taxon>
        <taxon>Ecdysozoa</taxon>
        <taxon>Nematoda</taxon>
        <taxon>Chromadorea</taxon>
        <taxon>Rhabditida</taxon>
        <taxon>Rhabditina</taxon>
        <taxon>Diplogasteromorpha</taxon>
        <taxon>Diplogasteroidea</taxon>
        <taxon>Neodiplogasteridae</taxon>
        <taxon>Pristionchus</taxon>
    </lineage>
</organism>
<feature type="non-terminal residue" evidence="2">
    <location>
        <position position="365"/>
    </location>
</feature>
<feature type="compositionally biased region" description="Basic and acidic residues" evidence="1">
    <location>
        <begin position="294"/>
        <end position="303"/>
    </location>
</feature>